<dbReference type="AlphaFoldDB" id="A0A0K2TET4"/>
<name>A0A0K2TET4_LEPSM</name>
<reference evidence="1" key="1">
    <citation type="submission" date="2014-05" db="EMBL/GenBank/DDBJ databases">
        <authorList>
            <person name="Chronopoulou M."/>
        </authorList>
    </citation>
    <scope>NUCLEOTIDE SEQUENCE</scope>
    <source>
        <tissue evidence="1">Whole organism</tissue>
    </source>
</reference>
<evidence type="ECO:0000313" key="1">
    <source>
        <dbReference type="EMBL" id="CDW24102.1"/>
    </source>
</evidence>
<dbReference type="EMBL" id="HACA01006741">
    <property type="protein sequence ID" value="CDW24102.1"/>
    <property type="molecule type" value="Transcribed_RNA"/>
</dbReference>
<protein>
    <submittedName>
        <fullName evidence="1">Uncharacterized protein</fullName>
    </submittedName>
</protein>
<sequence length="58" mass="6824">MTKMPSGFDSSSSCYYFSFLCCCYRYLEPLQGSFSSYLVHNLIVFRYYVNTKKLHPLS</sequence>
<organism evidence="1">
    <name type="scientific">Lepeophtheirus salmonis</name>
    <name type="common">Salmon louse</name>
    <name type="synonym">Caligus salmonis</name>
    <dbReference type="NCBI Taxonomy" id="72036"/>
    <lineage>
        <taxon>Eukaryota</taxon>
        <taxon>Metazoa</taxon>
        <taxon>Ecdysozoa</taxon>
        <taxon>Arthropoda</taxon>
        <taxon>Crustacea</taxon>
        <taxon>Multicrustacea</taxon>
        <taxon>Hexanauplia</taxon>
        <taxon>Copepoda</taxon>
        <taxon>Siphonostomatoida</taxon>
        <taxon>Caligidae</taxon>
        <taxon>Lepeophtheirus</taxon>
    </lineage>
</organism>
<proteinExistence type="predicted"/>
<accession>A0A0K2TET4</accession>